<evidence type="ECO:0000256" key="1">
    <source>
        <dbReference type="ARBA" id="ARBA00006068"/>
    </source>
</evidence>
<dbReference type="InterPro" id="IPR050922">
    <property type="entry name" value="LytR/CpsA/Psr_CW_biosynth"/>
</dbReference>
<evidence type="ECO:0000256" key="2">
    <source>
        <dbReference type="SAM" id="MobiDB-lite"/>
    </source>
</evidence>
<feature type="compositionally biased region" description="Low complexity" evidence="2">
    <location>
        <begin position="324"/>
        <end position="342"/>
    </location>
</feature>
<dbReference type="Pfam" id="PF03816">
    <property type="entry name" value="LytR_cpsA_psr"/>
    <property type="match status" value="1"/>
</dbReference>
<comment type="similarity">
    <text evidence="1">Belongs to the LytR/CpsA/Psr (LCP) family.</text>
</comment>
<feature type="region of interest" description="Disordered" evidence="2">
    <location>
        <begin position="312"/>
        <end position="350"/>
    </location>
</feature>
<dbReference type="PANTHER" id="PTHR33392">
    <property type="entry name" value="POLYISOPRENYL-TEICHOIC ACID--PEPTIDOGLYCAN TEICHOIC ACID TRANSFERASE TAGU"/>
    <property type="match status" value="1"/>
</dbReference>
<evidence type="ECO:0000313" key="5">
    <source>
        <dbReference type="Proteomes" id="UP001596250"/>
    </source>
</evidence>
<feature type="domain" description="Cell envelope-related transcriptional attenuator" evidence="3">
    <location>
        <begin position="86"/>
        <end position="235"/>
    </location>
</feature>
<name>A0ABW1IJ69_9BACL</name>
<dbReference type="EMBL" id="JBHSQV010000006">
    <property type="protein sequence ID" value="MFC5985083.1"/>
    <property type="molecule type" value="Genomic_DNA"/>
</dbReference>
<organism evidence="4 5">
    <name type="scientific">Marinicrinis lubricantis</name>
    <dbReference type="NCBI Taxonomy" id="2086470"/>
    <lineage>
        <taxon>Bacteria</taxon>
        <taxon>Bacillati</taxon>
        <taxon>Bacillota</taxon>
        <taxon>Bacilli</taxon>
        <taxon>Bacillales</taxon>
        <taxon>Paenibacillaceae</taxon>
    </lineage>
</organism>
<dbReference type="InterPro" id="IPR004474">
    <property type="entry name" value="LytR_CpsA_psr"/>
</dbReference>
<dbReference type="RefSeq" id="WP_379891579.1">
    <property type="nucleotide sequence ID" value="NZ_CBCSCT010000036.1"/>
</dbReference>
<evidence type="ECO:0000313" key="4">
    <source>
        <dbReference type="EMBL" id="MFC5985083.1"/>
    </source>
</evidence>
<evidence type="ECO:0000259" key="3">
    <source>
        <dbReference type="Pfam" id="PF03816"/>
    </source>
</evidence>
<reference evidence="5" key="1">
    <citation type="journal article" date="2019" name="Int. J. Syst. Evol. Microbiol.">
        <title>The Global Catalogue of Microorganisms (GCM) 10K type strain sequencing project: providing services to taxonomists for standard genome sequencing and annotation.</title>
        <authorList>
            <consortium name="The Broad Institute Genomics Platform"/>
            <consortium name="The Broad Institute Genome Sequencing Center for Infectious Disease"/>
            <person name="Wu L."/>
            <person name="Ma J."/>
        </authorList>
    </citation>
    <scope>NUCLEOTIDE SEQUENCE [LARGE SCALE GENOMIC DNA]</scope>
    <source>
        <strain evidence="5">CCM 8749</strain>
    </source>
</reference>
<dbReference type="Proteomes" id="UP001596250">
    <property type="component" value="Unassembled WGS sequence"/>
</dbReference>
<proteinExistence type="inferred from homology"/>
<gene>
    <name evidence="4" type="ORF">ACFPXP_01075</name>
</gene>
<keyword evidence="5" id="KW-1185">Reference proteome</keyword>
<dbReference type="NCBIfam" id="TIGR00350">
    <property type="entry name" value="lytR_cpsA_psr"/>
    <property type="match status" value="1"/>
</dbReference>
<sequence length="350" mass="39112">MRRIKWKWVALIVLLLIVGTASYYAYGIYKFGQEISKDPEESRFKDYYKEDEPRPYEPPAWEGDERLNILLLGGDSRGVNEGTAPRSDTMLVASVDPVTKKAHLFSILRDSWVDIPDHGMDRINSALSIGGPDLAMKTVSDYLGIPIQYYVFVDFVGFQALVDAIGGIDYYVEKDMYYSSRADGPEYTIDLKEGFQHLDGKEALQYVRFRYDAMSDYSRTERQRAFLKAVVAKVQSTSNLIKLPSILEDIAPYIETNISMNKMLRMGTLAFQVDTSEVGSVQIPPFELLQETNVGGASVLGSDPEQVQQYVQETFTKEPEAETTEGTDGTTGTDGTDSPETTNESGSAQP</sequence>
<dbReference type="PANTHER" id="PTHR33392:SF6">
    <property type="entry name" value="POLYISOPRENYL-TEICHOIC ACID--PEPTIDOGLYCAN TEICHOIC ACID TRANSFERASE TAGU"/>
    <property type="match status" value="1"/>
</dbReference>
<dbReference type="Gene3D" id="3.40.630.190">
    <property type="entry name" value="LCP protein"/>
    <property type="match status" value="1"/>
</dbReference>
<comment type="caution">
    <text evidence="4">The sequence shown here is derived from an EMBL/GenBank/DDBJ whole genome shotgun (WGS) entry which is preliminary data.</text>
</comment>
<protein>
    <submittedName>
        <fullName evidence="4">LCP family protein</fullName>
    </submittedName>
</protein>
<accession>A0ABW1IJ69</accession>